<dbReference type="InterPro" id="IPR036291">
    <property type="entry name" value="NAD(P)-bd_dom_sf"/>
</dbReference>
<protein>
    <submittedName>
        <fullName evidence="2">NmrA family transcriptional regulator</fullName>
    </submittedName>
</protein>
<dbReference type="OrthoDB" id="7352262at2"/>
<evidence type="ECO:0000313" key="3">
    <source>
        <dbReference type="Proteomes" id="UP000235507"/>
    </source>
</evidence>
<comment type="caution">
    <text evidence="2">The sequence shown here is derived from an EMBL/GenBank/DDBJ whole genome shotgun (WGS) entry which is preliminary data.</text>
</comment>
<evidence type="ECO:0000313" key="2">
    <source>
        <dbReference type="EMBL" id="TSE03247.1"/>
    </source>
</evidence>
<accession>A0A8T9AKS4</accession>
<proteinExistence type="predicted"/>
<dbReference type="RefSeq" id="WP_143977086.1">
    <property type="nucleotide sequence ID" value="NZ_PNOT02000316.1"/>
</dbReference>
<evidence type="ECO:0000259" key="1">
    <source>
        <dbReference type="Pfam" id="PF05368"/>
    </source>
</evidence>
<dbReference type="PANTHER" id="PTHR43162">
    <property type="match status" value="1"/>
</dbReference>
<reference evidence="2" key="1">
    <citation type="submission" date="2019-07" db="EMBL/GenBank/DDBJ databases">
        <title>Mesorhizobum intechiensis sp. nov. isolated from nodules of Lotus tenuis growing in lowlands of the Flooding Pampa, Argentina.</title>
        <authorList>
            <person name="Estrella M.J."/>
            <person name="Torres Tejerizo G.A."/>
            <person name="Cumpa Velazquez L.M."/>
            <person name="Fontana F."/>
            <person name="Hansen L."/>
            <person name="Pistorio M."/>
            <person name="Sannazzaro A.I."/>
        </authorList>
    </citation>
    <scope>NUCLEOTIDE SEQUENCE</scope>
    <source>
        <strain evidence="2">BD68</strain>
    </source>
</reference>
<dbReference type="PANTHER" id="PTHR43162:SF1">
    <property type="entry name" value="PRESTALK A DIFFERENTIATION PROTEIN A"/>
    <property type="match status" value="1"/>
</dbReference>
<sequence length="291" mass="31382">MYAITGVTGKVGGALARSLLAEGLPVRAVLRDAAKAAEWRRRGCDVALAEMDDAASLASAFSEAAGVFILPPSEFDPEPGYPEAKRVIAAVTAALAEARPGKVVCLSTIGADAPHENLLTQRTLMERALDGIGLPVTFLRPGWFLENALWDIPSARDEGVLRSFLQPADRPLPMVATQDVGRLAAMLLQENWIGTRVIELEGPVRVSPNDLARAFATVLERPVKVETVPRESWEQIFRSQGMQKPLPRIRMLDGFNEGWIEFSDQGRSAIKGTTTLDSVIANLVAASLSAT</sequence>
<dbReference type="InterPro" id="IPR051604">
    <property type="entry name" value="Ergot_Alk_Oxidoreductase"/>
</dbReference>
<dbReference type="InterPro" id="IPR008030">
    <property type="entry name" value="NmrA-like"/>
</dbReference>
<dbReference type="Pfam" id="PF05368">
    <property type="entry name" value="NmrA"/>
    <property type="match status" value="1"/>
</dbReference>
<dbReference type="AlphaFoldDB" id="A0A8T9AKS4"/>
<feature type="domain" description="NmrA-like" evidence="1">
    <location>
        <begin position="3"/>
        <end position="238"/>
    </location>
</feature>
<dbReference type="Gene3D" id="3.90.25.10">
    <property type="entry name" value="UDP-galactose 4-epimerase, domain 1"/>
    <property type="match status" value="1"/>
</dbReference>
<dbReference type="EMBL" id="PNOT02000316">
    <property type="protein sequence ID" value="TSE03247.1"/>
    <property type="molecule type" value="Genomic_DNA"/>
</dbReference>
<organism evidence="2 3">
    <name type="scientific">Mesorhizobium intechi</name>
    <dbReference type="NCBI Taxonomy" id="537601"/>
    <lineage>
        <taxon>Bacteria</taxon>
        <taxon>Pseudomonadati</taxon>
        <taxon>Pseudomonadota</taxon>
        <taxon>Alphaproteobacteria</taxon>
        <taxon>Hyphomicrobiales</taxon>
        <taxon>Phyllobacteriaceae</taxon>
        <taxon>Mesorhizobium</taxon>
    </lineage>
</organism>
<dbReference type="Proteomes" id="UP000235507">
    <property type="component" value="Unassembled WGS sequence"/>
</dbReference>
<keyword evidence="3" id="KW-1185">Reference proteome</keyword>
<dbReference type="Gene3D" id="3.40.50.720">
    <property type="entry name" value="NAD(P)-binding Rossmann-like Domain"/>
    <property type="match status" value="1"/>
</dbReference>
<dbReference type="SUPFAM" id="SSF51735">
    <property type="entry name" value="NAD(P)-binding Rossmann-fold domains"/>
    <property type="match status" value="1"/>
</dbReference>
<gene>
    <name evidence="2" type="ORF">C1D09_026860</name>
</gene>
<name>A0A8T9AKS4_9HYPH</name>